<dbReference type="GO" id="GO:0006351">
    <property type="term" value="P:DNA-templated transcription"/>
    <property type="evidence" value="ECO:0007669"/>
    <property type="project" value="TreeGrafter"/>
</dbReference>
<keyword evidence="3" id="KW-0238">DNA-binding</keyword>
<dbReference type="EMBL" id="JAAGRN010000003">
    <property type="protein sequence ID" value="NDY82588.1"/>
    <property type="molecule type" value="Genomic_DNA"/>
</dbReference>
<gene>
    <name evidence="6" type="ORF">G3I67_05010</name>
</gene>
<dbReference type="RefSeq" id="WP_163652187.1">
    <property type="nucleotide sequence ID" value="NZ_JAAGRN010000003.1"/>
</dbReference>
<dbReference type="InterPro" id="IPR058163">
    <property type="entry name" value="LysR-type_TF_proteobact-type"/>
</dbReference>
<dbReference type="AlphaFoldDB" id="A0A6B2QY38"/>
<protein>
    <submittedName>
        <fullName evidence="6">LysR family transcriptional regulator</fullName>
    </submittedName>
</protein>
<dbReference type="Pfam" id="PF00126">
    <property type="entry name" value="HTH_1"/>
    <property type="match status" value="1"/>
</dbReference>
<dbReference type="InterPro" id="IPR005119">
    <property type="entry name" value="LysR_subst-bd"/>
</dbReference>
<accession>A0A6B2QY38</accession>
<dbReference type="SUPFAM" id="SSF53850">
    <property type="entry name" value="Periplasmic binding protein-like II"/>
    <property type="match status" value="1"/>
</dbReference>
<proteinExistence type="inferred from homology"/>
<dbReference type="FunFam" id="1.10.10.10:FF:000001">
    <property type="entry name" value="LysR family transcriptional regulator"/>
    <property type="match status" value="1"/>
</dbReference>
<name>A0A6B2QY38_9BURK</name>
<dbReference type="PROSITE" id="PS50931">
    <property type="entry name" value="HTH_LYSR"/>
    <property type="match status" value="1"/>
</dbReference>
<dbReference type="InterPro" id="IPR036388">
    <property type="entry name" value="WH-like_DNA-bd_sf"/>
</dbReference>
<dbReference type="PANTHER" id="PTHR30537">
    <property type="entry name" value="HTH-TYPE TRANSCRIPTIONAL REGULATOR"/>
    <property type="match status" value="1"/>
</dbReference>
<dbReference type="SUPFAM" id="SSF46785">
    <property type="entry name" value="Winged helix' DNA-binding domain"/>
    <property type="match status" value="1"/>
</dbReference>
<dbReference type="InterPro" id="IPR000847">
    <property type="entry name" value="LysR_HTH_N"/>
</dbReference>
<evidence type="ECO:0000259" key="5">
    <source>
        <dbReference type="PROSITE" id="PS50931"/>
    </source>
</evidence>
<keyword evidence="4" id="KW-0804">Transcription</keyword>
<keyword evidence="2" id="KW-0805">Transcription regulation</keyword>
<sequence>MRNLNALLVFTKVAETCNFTIAAQRLGLTASAVSKSIARLEEELGVKLLNRSTRLVSLTDEGATFFERCRSILAEVDDAESAIMRSNATPKGVLNVQMPVALGRRLIAPKLLSFTRQYPELVLNVEMSDRLVDLQYEGIDAVVHVGPVADTRVNVKKLCNLRFAAFASPQYLKKHGTPTTPGDLDKHQCMAYLIPRSGQHRPWLFSKNGQIFEQSVVGALNINNAESLLEAAIAGGGITMISHFIAAEAWKSGQLTRILGDYVVEGPEVSVLYQARHNTPAKIKAFIDFLTGVVQDIESQQSQHLS</sequence>
<dbReference type="Gene3D" id="3.40.190.290">
    <property type="match status" value="1"/>
</dbReference>
<organism evidence="6">
    <name type="scientific">Sheuella amnicola</name>
    <dbReference type="NCBI Taxonomy" id="2707330"/>
    <lineage>
        <taxon>Bacteria</taxon>
        <taxon>Pseudomonadati</taxon>
        <taxon>Pseudomonadota</taxon>
        <taxon>Betaproteobacteria</taxon>
        <taxon>Burkholderiales</taxon>
        <taxon>Alcaligenaceae</taxon>
        <taxon>Sheuella</taxon>
    </lineage>
</organism>
<comment type="similarity">
    <text evidence="1">Belongs to the LysR transcriptional regulatory family.</text>
</comment>
<dbReference type="Gene3D" id="1.10.10.10">
    <property type="entry name" value="Winged helix-like DNA-binding domain superfamily/Winged helix DNA-binding domain"/>
    <property type="match status" value="1"/>
</dbReference>
<dbReference type="PRINTS" id="PR00039">
    <property type="entry name" value="HTHLYSR"/>
</dbReference>
<feature type="domain" description="HTH lysR-type" evidence="5">
    <location>
        <begin position="1"/>
        <end position="59"/>
    </location>
</feature>
<evidence type="ECO:0000256" key="1">
    <source>
        <dbReference type="ARBA" id="ARBA00009437"/>
    </source>
</evidence>
<dbReference type="GO" id="GO:0003700">
    <property type="term" value="F:DNA-binding transcription factor activity"/>
    <property type="evidence" value="ECO:0007669"/>
    <property type="project" value="InterPro"/>
</dbReference>
<dbReference type="PANTHER" id="PTHR30537:SF5">
    <property type="entry name" value="HTH-TYPE TRANSCRIPTIONAL ACTIVATOR TTDR-RELATED"/>
    <property type="match status" value="1"/>
</dbReference>
<comment type="caution">
    <text evidence="6">The sequence shown here is derived from an EMBL/GenBank/DDBJ whole genome shotgun (WGS) entry which is preliminary data.</text>
</comment>
<evidence type="ECO:0000256" key="4">
    <source>
        <dbReference type="ARBA" id="ARBA00023163"/>
    </source>
</evidence>
<dbReference type="GO" id="GO:0043565">
    <property type="term" value="F:sequence-specific DNA binding"/>
    <property type="evidence" value="ECO:0007669"/>
    <property type="project" value="TreeGrafter"/>
</dbReference>
<dbReference type="CDD" id="cd08422">
    <property type="entry name" value="PBP2_CrgA_like"/>
    <property type="match status" value="1"/>
</dbReference>
<evidence type="ECO:0000256" key="3">
    <source>
        <dbReference type="ARBA" id="ARBA00023125"/>
    </source>
</evidence>
<dbReference type="Pfam" id="PF03466">
    <property type="entry name" value="LysR_substrate"/>
    <property type="match status" value="1"/>
</dbReference>
<evidence type="ECO:0000313" key="6">
    <source>
        <dbReference type="EMBL" id="NDY82588.1"/>
    </source>
</evidence>
<reference evidence="6" key="1">
    <citation type="submission" date="2020-02" db="EMBL/GenBank/DDBJ databases">
        <authorList>
            <person name="Chen W.-M."/>
        </authorList>
    </citation>
    <scope>NUCLEOTIDE SEQUENCE</scope>
    <source>
        <strain evidence="6">NBD-18</strain>
    </source>
</reference>
<dbReference type="InterPro" id="IPR036390">
    <property type="entry name" value="WH_DNA-bd_sf"/>
</dbReference>
<evidence type="ECO:0000256" key="2">
    <source>
        <dbReference type="ARBA" id="ARBA00023015"/>
    </source>
</evidence>